<dbReference type="CDD" id="cd11065">
    <property type="entry name" value="CYP64-like"/>
    <property type="match status" value="1"/>
</dbReference>
<dbReference type="Gene3D" id="1.10.630.10">
    <property type="entry name" value="Cytochrome P450"/>
    <property type="match status" value="1"/>
</dbReference>
<dbReference type="SUPFAM" id="SSF48264">
    <property type="entry name" value="Cytochrome P450"/>
    <property type="match status" value="1"/>
</dbReference>
<evidence type="ECO:0000256" key="7">
    <source>
        <dbReference type="PIRSR" id="PIRSR602401-1"/>
    </source>
</evidence>
<evidence type="ECO:0000313" key="10">
    <source>
        <dbReference type="Proteomes" id="UP000224634"/>
    </source>
</evidence>
<protein>
    <recommendedName>
        <fullName evidence="11">Cytochrome P450 oxidoreductase</fullName>
    </recommendedName>
</protein>
<evidence type="ECO:0008006" key="11">
    <source>
        <dbReference type="Google" id="ProtNLM"/>
    </source>
</evidence>
<gene>
    <name evidence="9" type="ORF">AJ80_07382</name>
</gene>
<evidence type="ECO:0000313" key="9">
    <source>
        <dbReference type="EMBL" id="PGH10831.1"/>
    </source>
</evidence>
<keyword evidence="4 8" id="KW-0560">Oxidoreductase</keyword>
<keyword evidence="10" id="KW-1185">Reference proteome</keyword>
<dbReference type="Proteomes" id="UP000224634">
    <property type="component" value="Unassembled WGS sequence"/>
</dbReference>
<evidence type="ECO:0000256" key="8">
    <source>
        <dbReference type="RuleBase" id="RU000461"/>
    </source>
</evidence>
<dbReference type="PROSITE" id="PS00086">
    <property type="entry name" value="CYTOCHROME_P450"/>
    <property type="match status" value="1"/>
</dbReference>
<proteinExistence type="inferred from homology"/>
<dbReference type="STRING" id="1447883.A0A2B7XPX3"/>
<dbReference type="Pfam" id="PF00067">
    <property type="entry name" value="p450"/>
    <property type="match status" value="1"/>
</dbReference>
<dbReference type="AlphaFoldDB" id="A0A2B7XPX3"/>
<dbReference type="PRINTS" id="PR00463">
    <property type="entry name" value="EP450I"/>
</dbReference>
<dbReference type="GO" id="GO:0005506">
    <property type="term" value="F:iron ion binding"/>
    <property type="evidence" value="ECO:0007669"/>
    <property type="project" value="InterPro"/>
</dbReference>
<dbReference type="GO" id="GO:0004497">
    <property type="term" value="F:monooxygenase activity"/>
    <property type="evidence" value="ECO:0007669"/>
    <property type="project" value="UniProtKB-KW"/>
</dbReference>
<evidence type="ECO:0000256" key="6">
    <source>
        <dbReference type="ARBA" id="ARBA00023033"/>
    </source>
</evidence>
<keyword evidence="3 7" id="KW-0479">Metal-binding</keyword>
<comment type="similarity">
    <text evidence="2 8">Belongs to the cytochrome P450 family.</text>
</comment>
<evidence type="ECO:0000256" key="3">
    <source>
        <dbReference type="ARBA" id="ARBA00022723"/>
    </source>
</evidence>
<dbReference type="InterPro" id="IPR002401">
    <property type="entry name" value="Cyt_P450_E_grp-I"/>
</dbReference>
<dbReference type="InterPro" id="IPR050364">
    <property type="entry name" value="Cytochrome_P450_fung"/>
</dbReference>
<dbReference type="OrthoDB" id="1103324at2759"/>
<dbReference type="GO" id="GO:0020037">
    <property type="term" value="F:heme binding"/>
    <property type="evidence" value="ECO:0007669"/>
    <property type="project" value="InterPro"/>
</dbReference>
<dbReference type="InterPro" id="IPR017972">
    <property type="entry name" value="Cyt_P450_CS"/>
</dbReference>
<dbReference type="PANTHER" id="PTHR46300">
    <property type="entry name" value="P450, PUTATIVE (EUROFUNG)-RELATED-RELATED"/>
    <property type="match status" value="1"/>
</dbReference>
<evidence type="ECO:0000256" key="2">
    <source>
        <dbReference type="ARBA" id="ARBA00010617"/>
    </source>
</evidence>
<comment type="cofactor">
    <cofactor evidence="1 7">
        <name>heme</name>
        <dbReference type="ChEBI" id="CHEBI:30413"/>
    </cofactor>
</comment>
<keyword evidence="5 7" id="KW-0408">Iron</keyword>
<reference evidence="9 10" key="1">
    <citation type="submission" date="2017-10" db="EMBL/GenBank/DDBJ databases">
        <title>Comparative genomics in systemic dimorphic fungi from Ajellomycetaceae.</title>
        <authorList>
            <person name="Munoz J.F."/>
            <person name="Mcewen J.G."/>
            <person name="Clay O.K."/>
            <person name="Cuomo C.A."/>
        </authorList>
    </citation>
    <scope>NUCLEOTIDE SEQUENCE [LARGE SCALE GENOMIC DNA]</scope>
    <source>
        <strain evidence="9 10">UAMH7299</strain>
    </source>
</reference>
<dbReference type="InterPro" id="IPR036396">
    <property type="entry name" value="Cyt_P450_sf"/>
</dbReference>
<dbReference type="EMBL" id="PDNA01000141">
    <property type="protein sequence ID" value="PGH10831.1"/>
    <property type="molecule type" value="Genomic_DNA"/>
</dbReference>
<dbReference type="GO" id="GO:0016705">
    <property type="term" value="F:oxidoreductase activity, acting on paired donors, with incorporation or reduction of molecular oxygen"/>
    <property type="evidence" value="ECO:0007669"/>
    <property type="project" value="InterPro"/>
</dbReference>
<dbReference type="PANTHER" id="PTHR46300:SF2">
    <property type="entry name" value="CYTOCHROME P450 MONOOXYGENASE ALNH-RELATED"/>
    <property type="match status" value="1"/>
</dbReference>
<evidence type="ECO:0000256" key="5">
    <source>
        <dbReference type="ARBA" id="ARBA00023004"/>
    </source>
</evidence>
<feature type="binding site" description="axial binding residue" evidence="7">
    <location>
        <position position="441"/>
    </location>
    <ligand>
        <name>heme</name>
        <dbReference type="ChEBI" id="CHEBI:30413"/>
    </ligand>
    <ligandPart>
        <name>Fe</name>
        <dbReference type="ChEBI" id="CHEBI:18248"/>
    </ligandPart>
</feature>
<evidence type="ECO:0000256" key="1">
    <source>
        <dbReference type="ARBA" id="ARBA00001971"/>
    </source>
</evidence>
<keyword evidence="6 8" id="KW-0503">Monooxygenase</keyword>
<dbReference type="PRINTS" id="PR00385">
    <property type="entry name" value="P450"/>
</dbReference>
<sequence length="542" mass="61404">MLPVSLLAAIVVVAVIVAKLMTIGRRPKNYPPGPPTLPILGNLHQMPKRDAHLQFTKWAREYGPVYSLILGTKTMVVLSSGEAVKSLLDKKSGIYSHRQEMYIGQELCSGGLRMLMMEYGPKWRMFRKMVHGLLNIASAKSYVPYQVLENKQMLYEFLTKPDEFLYSIRRYSNALTTTMVFGWRSATYDDPKMQQLFDGFSEFAELNQQGTAAIVDFFPILRRLPDFLLPARAKAKELHKHEKALYLGHWKKAKQDIRNNTIKPCFCVGMYESQKSEGFSDEQAAYISGTLLEAGSDTTSSTLYAFVQAMLLYPDVQKRAQAEIDRVVGENRMPTMEDERNLQYIRAIMKESLRWMPTTILGAVPHAVTQDDNYKGYLIPKGAGVINNVWGIHQDEKRYPNPRTFNPDRYMEDFQSLGEAAANPDASKRDQFTFGAGRRICPGIHVAERSLFLGISRTLWAFNIEPATDAAGKPIIPDPERLTQGFVCMPEEFPAKITPRSKAKANLVTEEWREAEAECLDASQQWKINPIKGKGDEKSVMC</sequence>
<comment type="caution">
    <text evidence="9">The sequence shown here is derived from an EMBL/GenBank/DDBJ whole genome shotgun (WGS) entry which is preliminary data.</text>
</comment>
<accession>A0A2B7XPX3</accession>
<dbReference type="InterPro" id="IPR001128">
    <property type="entry name" value="Cyt_P450"/>
</dbReference>
<name>A0A2B7XPX3_POLH7</name>
<organism evidence="9 10">
    <name type="scientific">Polytolypa hystricis (strain UAMH7299)</name>
    <dbReference type="NCBI Taxonomy" id="1447883"/>
    <lineage>
        <taxon>Eukaryota</taxon>
        <taxon>Fungi</taxon>
        <taxon>Dikarya</taxon>
        <taxon>Ascomycota</taxon>
        <taxon>Pezizomycotina</taxon>
        <taxon>Eurotiomycetes</taxon>
        <taxon>Eurotiomycetidae</taxon>
        <taxon>Onygenales</taxon>
        <taxon>Onygenales incertae sedis</taxon>
        <taxon>Polytolypa</taxon>
    </lineage>
</organism>
<keyword evidence="7 8" id="KW-0349">Heme</keyword>
<evidence type="ECO:0000256" key="4">
    <source>
        <dbReference type="ARBA" id="ARBA00023002"/>
    </source>
</evidence>